<dbReference type="PANTHER" id="PTHR43546">
    <property type="entry name" value="UPF0173 METAL-DEPENDENT HYDROLASE MJ1163-RELATED"/>
    <property type="match status" value="1"/>
</dbReference>
<dbReference type="KEGG" id="abi:Aboo_0810"/>
<dbReference type="Gene3D" id="3.60.15.10">
    <property type="entry name" value="Ribonuclease Z/Hydroxyacylglutathione hydrolase-like"/>
    <property type="match status" value="1"/>
</dbReference>
<sequence>MTRITFLGSGGGRFTTIYQIRATGGVYIEDVLNIHIDPGPGALVQMHRFKVNPTKTDVIAISHAHTDHYTDAEVLVEAITNGGTKKKGLLVGSKSVLEGYDEFDPVISKYHRGLVDKVAVLSPGNVVRYKGIKIRATKSYHNDPTTIGFRIETSQGVISYLADTDYNDSLIGAHRNARVLILPVTRPLGAKIPYHLSTKEAAKIVKGIEPEIAILTHFGLKMIEENPEFQADWIWKETGIRTIAADDGMVVEINKKIEII</sequence>
<dbReference type="InterPro" id="IPR036866">
    <property type="entry name" value="RibonucZ/Hydroxyglut_hydro"/>
</dbReference>
<proteinExistence type="predicted"/>
<dbReference type="PANTHER" id="PTHR43546:SF3">
    <property type="entry name" value="UPF0173 METAL-DEPENDENT HYDROLASE MJ1163"/>
    <property type="match status" value="1"/>
</dbReference>
<dbReference type="InterPro" id="IPR050114">
    <property type="entry name" value="UPF0173_UPF0282_UlaG_hydrolase"/>
</dbReference>
<dbReference type="EMBL" id="CP001941">
    <property type="protein sequence ID" value="ADD08619.1"/>
    <property type="molecule type" value="Genomic_DNA"/>
</dbReference>
<evidence type="ECO:0000313" key="3">
    <source>
        <dbReference type="Proteomes" id="UP000001400"/>
    </source>
</evidence>
<accession>B5IAM1</accession>
<dbReference type="CDD" id="cd07741">
    <property type="entry name" value="metallo-hydrolase-like_MBL-fold"/>
    <property type="match status" value="1"/>
</dbReference>
<evidence type="ECO:0000313" key="2">
    <source>
        <dbReference type="EMBL" id="ADD08619.1"/>
    </source>
</evidence>
<feature type="domain" description="Metallo-beta-lactamase" evidence="1">
    <location>
        <begin position="33"/>
        <end position="218"/>
    </location>
</feature>
<evidence type="ECO:0000259" key="1">
    <source>
        <dbReference type="Pfam" id="PF12706"/>
    </source>
</evidence>
<dbReference type="OrthoDB" id="73420at2157"/>
<dbReference type="AlphaFoldDB" id="B5IAM1"/>
<dbReference type="STRING" id="439481.Aboo_0810"/>
<reference evidence="2" key="1">
    <citation type="submission" date="2010-02" db="EMBL/GenBank/DDBJ databases">
        <title>Complete sequence of Aciduliprofundum boonei T469.</title>
        <authorList>
            <consortium name="US DOE Joint Genome Institute"/>
            <person name="Lucas S."/>
            <person name="Copeland A."/>
            <person name="Lapidus A."/>
            <person name="Cheng J.-F."/>
            <person name="Bruce D."/>
            <person name="Goodwin L."/>
            <person name="Pitluck S."/>
            <person name="Saunders E."/>
            <person name="Detter J.C."/>
            <person name="Han C."/>
            <person name="Tapia R."/>
            <person name="Land M."/>
            <person name="Hauser L."/>
            <person name="Kyrpides N."/>
            <person name="Mikhailova N."/>
            <person name="Flores G."/>
            <person name="Reysenbach A.-L."/>
            <person name="Woyke T."/>
        </authorList>
    </citation>
    <scope>NUCLEOTIDE SEQUENCE</scope>
    <source>
        <strain evidence="2">T469</strain>
    </source>
</reference>
<dbReference type="HOGENOM" id="CLU_074581_0_0_2"/>
<dbReference type="SUPFAM" id="SSF56281">
    <property type="entry name" value="Metallo-hydrolase/oxidoreductase"/>
    <property type="match status" value="1"/>
</dbReference>
<dbReference type="InterPro" id="IPR001279">
    <property type="entry name" value="Metallo-B-lactamas"/>
</dbReference>
<keyword evidence="3" id="KW-1185">Reference proteome</keyword>
<dbReference type="RefSeq" id="WP_008082141.1">
    <property type="nucleotide sequence ID" value="NC_013926.1"/>
</dbReference>
<dbReference type="GeneID" id="8827760"/>
<dbReference type="Proteomes" id="UP000001400">
    <property type="component" value="Chromosome"/>
</dbReference>
<gene>
    <name evidence="2" type="ordered locus">Aboo_0810</name>
</gene>
<name>B5IAM1_ACIB4</name>
<organism evidence="2 3">
    <name type="scientific">Aciduliprofundum boonei (strain DSM 19572 / T469)</name>
    <dbReference type="NCBI Taxonomy" id="439481"/>
    <lineage>
        <taxon>Archaea</taxon>
        <taxon>Methanobacteriati</taxon>
        <taxon>Thermoplasmatota</taxon>
        <taxon>DHVE2 group</taxon>
        <taxon>Candidatus Aciduliprofundum</taxon>
    </lineage>
</organism>
<dbReference type="Pfam" id="PF12706">
    <property type="entry name" value="Lactamase_B_2"/>
    <property type="match status" value="1"/>
</dbReference>
<dbReference type="eggNOG" id="arCOG00499">
    <property type="taxonomic scope" value="Archaea"/>
</dbReference>
<protein>
    <recommendedName>
        <fullName evidence="1">Metallo-beta-lactamase domain-containing protein</fullName>
    </recommendedName>
</protein>